<gene>
    <name evidence="1" type="ORF">ERS852411_03000</name>
</gene>
<accession>A0A174MAT7</accession>
<name>A0A174MAT7_FLAPL</name>
<dbReference type="AlphaFoldDB" id="A0A174MAT7"/>
<reference evidence="1 2" key="1">
    <citation type="submission" date="2015-09" db="EMBL/GenBank/DDBJ databases">
        <authorList>
            <consortium name="Pathogen Informatics"/>
        </authorList>
    </citation>
    <scope>NUCLEOTIDE SEQUENCE [LARGE SCALE GENOMIC DNA]</scope>
    <source>
        <strain evidence="1 2">2789STDY5608854</strain>
    </source>
</reference>
<dbReference type="EMBL" id="CYZT01000321">
    <property type="protein sequence ID" value="CUP33472.1"/>
    <property type="molecule type" value="Genomic_DNA"/>
</dbReference>
<evidence type="ECO:0000313" key="1">
    <source>
        <dbReference type="EMBL" id="CUP33472.1"/>
    </source>
</evidence>
<evidence type="ECO:0000313" key="2">
    <source>
        <dbReference type="Proteomes" id="UP000095746"/>
    </source>
</evidence>
<sequence length="87" mass="9672">MAWVRPRMVMASARLMVARALTVRPLSLAPPFRMPRLYMALTSFSAQSGMEAASTKGSSTLAYWVRSRSIHRATMAKNSARVMFFSG</sequence>
<dbReference type="Proteomes" id="UP000095746">
    <property type="component" value="Unassembled WGS sequence"/>
</dbReference>
<protein>
    <submittedName>
        <fullName evidence="1">Uncharacterized protein</fullName>
    </submittedName>
</protein>
<organism evidence="1 2">
    <name type="scientific">Flavonifractor plautii</name>
    <name type="common">Fusobacterium plautii</name>
    <dbReference type="NCBI Taxonomy" id="292800"/>
    <lineage>
        <taxon>Bacteria</taxon>
        <taxon>Bacillati</taxon>
        <taxon>Bacillota</taxon>
        <taxon>Clostridia</taxon>
        <taxon>Eubacteriales</taxon>
        <taxon>Oscillospiraceae</taxon>
        <taxon>Flavonifractor</taxon>
    </lineage>
</organism>
<proteinExistence type="predicted"/>